<feature type="domain" description="ABC transmembrane type-1" evidence="8">
    <location>
        <begin position="80"/>
        <end position="292"/>
    </location>
</feature>
<dbReference type="Pfam" id="PF00528">
    <property type="entry name" value="BPD_transp_1"/>
    <property type="match status" value="1"/>
</dbReference>
<feature type="transmembrane region" description="Helical" evidence="7">
    <location>
        <begin position="165"/>
        <end position="190"/>
    </location>
</feature>
<gene>
    <name evidence="9" type="ORF">V6984_15250</name>
</gene>
<accession>A0ABZ3ETZ5</accession>
<keyword evidence="6 7" id="KW-0472">Membrane</keyword>
<dbReference type="SUPFAM" id="SSF160964">
    <property type="entry name" value="MalF N-terminal region-like"/>
    <property type="match status" value="1"/>
</dbReference>
<evidence type="ECO:0000259" key="8">
    <source>
        <dbReference type="PROSITE" id="PS50928"/>
    </source>
</evidence>
<comment type="subcellular location">
    <subcellularLocation>
        <location evidence="1 7">Cell membrane</location>
        <topology evidence="1 7">Multi-pass membrane protein</topology>
    </subcellularLocation>
</comment>
<keyword evidence="3" id="KW-1003">Cell membrane</keyword>
<evidence type="ECO:0000256" key="6">
    <source>
        <dbReference type="ARBA" id="ARBA00023136"/>
    </source>
</evidence>
<sequence length="304" mass="34383">MSKQKRKIEKEKIVQALPFMLPSFAGMLIFSLFPVLIAIFLSFTDWNGLEQLTLKTITEHFVGIQNYKVILGGKEFWTVLGHTLYYIVLYIPLVFVASLGVAVLLNKKRKGTMVFRVLYYIPVLTSWVAASLIWKWVLSPRYGVLNQLLALIGISGPGWLTSEVWAMPGIVLASVWKDMGFFGLFLLSGLQAIDPTYYEAAKVDGAGRGVSFFKITLPLLTPSIFFCLIMSLINAFQMFPQVQIMTEGGPSGATEVMVERIYTYGFSYFKMGYASAYSWLLFVIIFVLTMIQMKLQNGWVHYES</sequence>
<evidence type="ECO:0000256" key="1">
    <source>
        <dbReference type="ARBA" id="ARBA00004651"/>
    </source>
</evidence>
<dbReference type="InterPro" id="IPR051393">
    <property type="entry name" value="ABC_transporter_permease"/>
</dbReference>
<feature type="transmembrane region" description="Helical" evidence="7">
    <location>
        <begin position="21"/>
        <end position="43"/>
    </location>
</feature>
<feature type="transmembrane region" description="Helical" evidence="7">
    <location>
        <begin position="211"/>
        <end position="233"/>
    </location>
</feature>
<evidence type="ECO:0000256" key="2">
    <source>
        <dbReference type="ARBA" id="ARBA00022448"/>
    </source>
</evidence>
<dbReference type="CDD" id="cd06261">
    <property type="entry name" value="TM_PBP2"/>
    <property type="match status" value="1"/>
</dbReference>
<dbReference type="InterPro" id="IPR000515">
    <property type="entry name" value="MetI-like"/>
</dbReference>
<feature type="transmembrane region" description="Helical" evidence="7">
    <location>
        <begin position="117"/>
        <end position="137"/>
    </location>
</feature>
<evidence type="ECO:0000313" key="9">
    <source>
        <dbReference type="EMBL" id="XAH72853.1"/>
    </source>
</evidence>
<proteinExistence type="inferred from homology"/>
<keyword evidence="5 7" id="KW-1133">Transmembrane helix</keyword>
<evidence type="ECO:0000256" key="7">
    <source>
        <dbReference type="RuleBase" id="RU363032"/>
    </source>
</evidence>
<dbReference type="PANTHER" id="PTHR30193">
    <property type="entry name" value="ABC TRANSPORTER PERMEASE PROTEIN"/>
    <property type="match status" value="1"/>
</dbReference>
<organism evidence="9 10">
    <name type="scientific">Kineothrix sedimenti</name>
    <dbReference type="NCBI Taxonomy" id="3123317"/>
    <lineage>
        <taxon>Bacteria</taxon>
        <taxon>Bacillati</taxon>
        <taxon>Bacillota</taxon>
        <taxon>Clostridia</taxon>
        <taxon>Lachnospirales</taxon>
        <taxon>Lachnospiraceae</taxon>
        <taxon>Kineothrix</taxon>
    </lineage>
</organism>
<keyword evidence="2 7" id="KW-0813">Transport</keyword>
<dbReference type="PANTHER" id="PTHR30193:SF37">
    <property type="entry name" value="INNER MEMBRANE ABC TRANSPORTER PERMEASE PROTEIN YCJO"/>
    <property type="match status" value="1"/>
</dbReference>
<dbReference type="EMBL" id="CP146256">
    <property type="protein sequence ID" value="XAH72853.1"/>
    <property type="molecule type" value="Genomic_DNA"/>
</dbReference>
<dbReference type="SUPFAM" id="SSF161098">
    <property type="entry name" value="MetI-like"/>
    <property type="match status" value="1"/>
</dbReference>
<feature type="transmembrane region" description="Helical" evidence="7">
    <location>
        <begin position="271"/>
        <end position="291"/>
    </location>
</feature>
<dbReference type="Proteomes" id="UP001451571">
    <property type="component" value="Chromosome"/>
</dbReference>
<protein>
    <submittedName>
        <fullName evidence="9">Sugar ABC transporter permease</fullName>
    </submittedName>
</protein>
<keyword evidence="10" id="KW-1185">Reference proteome</keyword>
<evidence type="ECO:0000313" key="10">
    <source>
        <dbReference type="Proteomes" id="UP001451571"/>
    </source>
</evidence>
<dbReference type="RefSeq" id="WP_342756466.1">
    <property type="nucleotide sequence ID" value="NZ_CP146256.1"/>
</dbReference>
<dbReference type="PROSITE" id="PS50928">
    <property type="entry name" value="ABC_TM1"/>
    <property type="match status" value="1"/>
</dbReference>
<dbReference type="Gene3D" id="1.10.3720.10">
    <property type="entry name" value="MetI-like"/>
    <property type="match status" value="1"/>
</dbReference>
<feature type="transmembrane region" description="Helical" evidence="7">
    <location>
        <begin position="84"/>
        <end position="105"/>
    </location>
</feature>
<evidence type="ECO:0000256" key="4">
    <source>
        <dbReference type="ARBA" id="ARBA00022692"/>
    </source>
</evidence>
<keyword evidence="4 7" id="KW-0812">Transmembrane</keyword>
<dbReference type="InterPro" id="IPR035906">
    <property type="entry name" value="MetI-like_sf"/>
</dbReference>
<evidence type="ECO:0000256" key="3">
    <source>
        <dbReference type="ARBA" id="ARBA00022475"/>
    </source>
</evidence>
<reference evidence="9 10" key="1">
    <citation type="submission" date="2024-02" db="EMBL/GenBank/DDBJ databases">
        <title>Bacterial strain from lacustrine sediment.</title>
        <authorList>
            <person name="Petit C."/>
            <person name="Fadhlaoui K."/>
        </authorList>
    </citation>
    <scope>NUCLEOTIDE SEQUENCE [LARGE SCALE GENOMIC DNA]</scope>
    <source>
        <strain evidence="9 10">IPX-CK</strain>
    </source>
</reference>
<comment type="similarity">
    <text evidence="7">Belongs to the binding-protein-dependent transport system permease family.</text>
</comment>
<name>A0ABZ3ETZ5_9FIRM</name>
<evidence type="ECO:0000256" key="5">
    <source>
        <dbReference type="ARBA" id="ARBA00022989"/>
    </source>
</evidence>